<reference evidence="1" key="1">
    <citation type="submission" date="2014-09" db="EMBL/GenBank/DDBJ databases">
        <authorList>
            <person name="Magalhaes I.L.F."/>
            <person name="Oliveira U."/>
            <person name="Santos F.R."/>
            <person name="Vidigal T.H.D.A."/>
            <person name="Brescovit A.D."/>
            <person name="Santos A.J."/>
        </authorList>
    </citation>
    <scope>NUCLEOTIDE SEQUENCE</scope>
    <source>
        <tissue evidence="1">Shoot tissue taken approximately 20 cm above the soil surface</tissue>
    </source>
</reference>
<evidence type="ECO:0000313" key="1">
    <source>
        <dbReference type="EMBL" id="JAE04101.1"/>
    </source>
</evidence>
<dbReference type="AlphaFoldDB" id="A0A0A9F1Y0"/>
<name>A0A0A9F1Y0_ARUDO</name>
<dbReference type="EMBL" id="GBRH01193795">
    <property type="protein sequence ID" value="JAE04101.1"/>
    <property type="molecule type" value="Transcribed_RNA"/>
</dbReference>
<proteinExistence type="predicted"/>
<sequence length="177" mass="20277">MCLQAQESSISKLSNIVPWNITVLNHSLPLHLFFPLSICEPSFRLIVMYSLQNLQIVQTKRIVIHSSRMDHTRTQTLQPTNKIAISIKHGNSGTCVRFFFLIMWYGNRRHYCVSIPICCRADFMTFVVKPSTPMIFELSSATTSCKGYLLTVWILFAGTLNSPFRMTVRWRPPSSSS</sequence>
<reference evidence="1" key="2">
    <citation type="journal article" date="2015" name="Data Brief">
        <title>Shoot transcriptome of the giant reed, Arundo donax.</title>
        <authorList>
            <person name="Barrero R.A."/>
            <person name="Guerrero F.D."/>
            <person name="Moolhuijzen P."/>
            <person name="Goolsby J.A."/>
            <person name="Tidwell J."/>
            <person name="Bellgard S.E."/>
            <person name="Bellgard M.I."/>
        </authorList>
    </citation>
    <scope>NUCLEOTIDE SEQUENCE</scope>
    <source>
        <tissue evidence="1">Shoot tissue taken approximately 20 cm above the soil surface</tissue>
    </source>
</reference>
<organism evidence="1">
    <name type="scientific">Arundo donax</name>
    <name type="common">Giant reed</name>
    <name type="synonym">Donax arundinaceus</name>
    <dbReference type="NCBI Taxonomy" id="35708"/>
    <lineage>
        <taxon>Eukaryota</taxon>
        <taxon>Viridiplantae</taxon>
        <taxon>Streptophyta</taxon>
        <taxon>Embryophyta</taxon>
        <taxon>Tracheophyta</taxon>
        <taxon>Spermatophyta</taxon>
        <taxon>Magnoliopsida</taxon>
        <taxon>Liliopsida</taxon>
        <taxon>Poales</taxon>
        <taxon>Poaceae</taxon>
        <taxon>PACMAD clade</taxon>
        <taxon>Arundinoideae</taxon>
        <taxon>Arundineae</taxon>
        <taxon>Arundo</taxon>
    </lineage>
</organism>
<accession>A0A0A9F1Y0</accession>
<protein>
    <submittedName>
        <fullName evidence="1">Uncharacterized protein</fullName>
    </submittedName>
</protein>